<keyword evidence="3" id="KW-1134">Transmembrane beta strand</keyword>
<dbReference type="GO" id="GO:0015483">
    <property type="term" value="F:long-chain fatty acid transporting porin activity"/>
    <property type="evidence" value="ECO:0007669"/>
    <property type="project" value="TreeGrafter"/>
</dbReference>
<protein>
    <submittedName>
        <fullName evidence="9">Outer membrane protein transport protein (OMPP1/FadL/TodX)</fullName>
    </submittedName>
</protein>
<proteinExistence type="inferred from homology"/>
<evidence type="ECO:0000256" key="7">
    <source>
        <dbReference type="ARBA" id="ARBA00023237"/>
    </source>
</evidence>
<dbReference type="GO" id="GO:0009279">
    <property type="term" value="C:cell outer membrane"/>
    <property type="evidence" value="ECO:0007669"/>
    <property type="project" value="UniProtKB-SubCell"/>
</dbReference>
<keyword evidence="4" id="KW-0812">Transmembrane</keyword>
<dbReference type="SUPFAM" id="SSF56935">
    <property type="entry name" value="Porins"/>
    <property type="match status" value="1"/>
</dbReference>
<evidence type="ECO:0000256" key="1">
    <source>
        <dbReference type="ARBA" id="ARBA00004571"/>
    </source>
</evidence>
<evidence type="ECO:0000256" key="8">
    <source>
        <dbReference type="SAM" id="SignalP"/>
    </source>
</evidence>
<sequence>MKTKYIYLAAAVLVAVPAFAQETYLDTKLVENDLNGTARYVGMGGAMEALGADISTISTNPAGLGLFRKSQVTLSGGLLMQTGAKKRFEYDGVTGNIGGKKDNLSFDQVGLVWAIKMENHSMLNLAFQYRKSRNFDQLLNAFGNLGGASQSKLAALKYAEVQELKKRGYASDAKYIWNAVDENFASALGTGAQGLNYLDGKSYLFGQYQKGYIGEYDFSASGNINDRVYLGLTVGIHDVNYRSNSYYTENYQQGSYGESWEELRMDGTGYDVKLGVIVRPIEASPFRIGGYVNSPIFYDLDTRGTADLRITDPASSAAPNYVDKSNGATNDFRVNTPWKFGLSLGHTVGNFLAFGATYEFADYSRIDNRYKTGEGWDYYDGYYETSASDKLMNEHTRQTLKGVSTLKLGLEFKPVSAFALRVGYNYVSPMFETSGFRDAAVASDGSRTATSTDYTNWKATNRLTLGMGYSFKSFFADLAYQYSSTKGDFYPVGNQYLSKAYNNTVTTPAATNVKNDRHQLLMTLGYRF</sequence>
<gene>
    <name evidence="9" type="ORF">NCTC13063_00644</name>
</gene>
<dbReference type="RefSeq" id="WP_115153229.1">
    <property type="nucleotide sequence ID" value="NZ_DBFWLE010000018.1"/>
</dbReference>
<feature type="chain" id="PRO_5042817491" evidence="8">
    <location>
        <begin position="21"/>
        <end position="528"/>
    </location>
</feature>
<comment type="similarity">
    <text evidence="2">Belongs to the OmpP1/FadL family.</text>
</comment>
<dbReference type="EMBL" id="UGTJ01000001">
    <property type="protein sequence ID" value="SUB79379.1"/>
    <property type="molecule type" value="Genomic_DNA"/>
</dbReference>
<keyword evidence="7" id="KW-0998">Cell outer membrane</keyword>
<accession>A0AAQ1ZHV2</accession>
<organism evidence="9 10">
    <name type="scientific">Segatella buccae</name>
    <dbReference type="NCBI Taxonomy" id="28126"/>
    <lineage>
        <taxon>Bacteria</taxon>
        <taxon>Pseudomonadati</taxon>
        <taxon>Bacteroidota</taxon>
        <taxon>Bacteroidia</taxon>
        <taxon>Bacteroidales</taxon>
        <taxon>Prevotellaceae</taxon>
        <taxon>Segatella</taxon>
    </lineage>
</organism>
<dbReference type="PANTHER" id="PTHR35093">
    <property type="entry name" value="OUTER MEMBRANE PROTEIN NMB0088-RELATED"/>
    <property type="match status" value="1"/>
</dbReference>
<dbReference type="InterPro" id="IPR005017">
    <property type="entry name" value="OMPP1/FadL/TodX"/>
</dbReference>
<dbReference type="Gene3D" id="2.40.160.60">
    <property type="entry name" value="Outer membrane protein transport protein (OMPP1/FadL/TodX)"/>
    <property type="match status" value="1"/>
</dbReference>
<comment type="caution">
    <text evidence="9">The sequence shown here is derived from an EMBL/GenBank/DDBJ whole genome shotgun (WGS) entry which is preliminary data.</text>
</comment>
<evidence type="ECO:0000256" key="5">
    <source>
        <dbReference type="ARBA" id="ARBA00022729"/>
    </source>
</evidence>
<evidence type="ECO:0000256" key="6">
    <source>
        <dbReference type="ARBA" id="ARBA00023136"/>
    </source>
</evidence>
<evidence type="ECO:0000256" key="3">
    <source>
        <dbReference type="ARBA" id="ARBA00022452"/>
    </source>
</evidence>
<evidence type="ECO:0000313" key="10">
    <source>
        <dbReference type="Proteomes" id="UP000255283"/>
    </source>
</evidence>
<name>A0AAQ1ZHV2_9BACT</name>
<keyword evidence="6" id="KW-0472">Membrane</keyword>
<dbReference type="Proteomes" id="UP000255283">
    <property type="component" value="Unassembled WGS sequence"/>
</dbReference>
<comment type="subcellular location">
    <subcellularLocation>
        <location evidence="1">Cell outer membrane</location>
        <topology evidence="1">Multi-pass membrane protein</topology>
    </subcellularLocation>
</comment>
<dbReference type="AlphaFoldDB" id="A0AAQ1ZHV2"/>
<evidence type="ECO:0000256" key="4">
    <source>
        <dbReference type="ARBA" id="ARBA00022692"/>
    </source>
</evidence>
<evidence type="ECO:0000313" key="9">
    <source>
        <dbReference type="EMBL" id="SUB79379.1"/>
    </source>
</evidence>
<reference evidence="9 10" key="1">
    <citation type="submission" date="2018-06" db="EMBL/GenBank/DDBJ databases">
        <authorList>
            <consortium name="Pathogen Informatics"/>
            <person name="Doyle S."/>
        </authorList>
    </citation>
    <scope>NUCLEOTIDE SEQUENCE [LARGE SCALE GENOMIC DNA]</scope>
    <source>
        <strain evidence="9 10">NCTC13063</strain>
    </source>
</reference>
<evidence type="ECO:0000256" key="2">
    <source>
        <dbReference type="ARBA" id="ARBA00008163"/>
    </source>
</evidence>
<feature type="signal peptide" evidence="8">
    <location>
        <begin position="1"/>
        <end position="20"/>
    </location>
</feature>
<keyword evidence="5 8" id="KW-0732">Signal</keyword>
<dbReference type="PANTHER" id="PTHR35093:SF8">
    <property type="entry name" value="OUTER MEMBRANE PROTEIN NMB0088-RELATED"/>
    <property type="match status" value="1"/>
</dbReference>